<keyword evidence="2" id="KW-1185">Reference proteome</keyword>
<reference evidence="1 2" key="1">
    <citation type="submission" date="2019-06" db="EMBL/GenBank/DDBJ databases">
        <authorList>
            <person name="Broberg M."/>
        </authorList>
    </citation>
    <scope>NUCLEOTIDE SEQUENCE [LARGE SCALE GENOMIC DNA]</scope>
</reference>
<dbReference type="EMBL" id="CABFNS010000782">
    <property type="protein sequence ID" value="VUC28206.1"/>
    <property type="molecule type" value="Genomic_DNA"/>
</dbReference>
<protein>
    <submittedName>
        <fullName evidence="1">Uncharacterized protein</fullName>
    </submittedName>
</protein>
<proteinExistence type="predicted"/>
<name>A0ABY6UAQ0_BIOOC</name>
<gene>
    <name evidence="1" type="ORF">CLO192961_LOCUS228761</name>
</gene>
<organism evidence="1 2">
    <name type="scientific">Bionectria ochroleuca</name>
    <name type="common">Gliocladium roseum</name>
    <dbReference type="NCBI Taxonomy" id="29856"/>
    <lineage>
        <taxon>Eukaryota</taxon>
        <taxon>Fungi</taxon>
        <taxon>Dikarya</taxon>
        <taxon>Ascomycota</taxon>
        <taxon>Pezizomycotina</taxon>
        <taxon>Sordariomycetes</taxon>
        <taxon>Hypocreomycetidae</taxon>
        <taxon>Hypocreales</taxon>
        <taxon>Bionectriaceae</taxon>
        <taxon>Clonostachys</taxon>
    </lineage>
</organism>
<accession>A0ABY6UAQ0</accession>
<sequence length="63" mass="6824">MEDNEWMDEPMSDNECMDGCAMTGENAVEGSHPDDLQGTGTGDGFKIKGIHGMLVFVIYLIGL</sequence>
<evidence type="ECO:0000313" key="2">
    <source>
        <dbReference type="Proteomes" id="UP000766486"/>
    </source>
</evidence>
<dbReference type="Proteomes" id="UP000766486">
    <property type="component" value="Unassembled WGS sequence"/>
</dbReference>
<evidence type="ECO:0000313" key="1">
    <source>
        <dbReference type="EMBL" id="VUC28206.1"/>
    </source>
</evidence>
<comment type="caution">
    <text evidence="1">The sequence shown here is derived from an EMBL/GenBank/DDBJ whole genome shotgun (WGS) entry which is preliminary data.</text>
</comment>